<feature type="region of interest" description="Disordered" evidence="1">
    <location>
        <begin position="370"/>
        <end position="390"/>
    </location>
</feature>
<reference evidence="5" key="2">
    <citation type="submission" date="2016-02" db="EMBL/GenBank/DDBJ databases">
        <title>Draft genome sequence of five rapidly growing Mycobacterium species.</title>
        <authorList>
            <person name="Katahira K."/>
            <person name="Gotou Y."/>
            <person name="Iida K."/>
            <person name="Ogura Y."/>
            <person name="Hayashi T."/>
        </authorList>
    </citation>
    <scope>NUCLEOTIDE SEQUENCE [LARGE SCALE GENOMIC DNA]</scope>
    <source>
        <strain evidence="5">JCM6362</strain>
    </source>
</reference>
<dbReference type="AlphaFoldDB" id="A0A100XF99"/>
<dbReference type="InterPro" id="IPR003399">
    <property type="entry name" value="Mce/MlaD"/>
</dbReference>
<gene>
    <name evidence="4" type="ORF">RMCT_2423</name>
</gene>
<dbReference type="Pfam" id="PF11887">
    <property type="entry name" value="Mce4_CUP1"/>
    <property type="match status" value="1"/>
</dbReference>
<evidence type="ECO:0000259" key="2">
    <source>
        <dbReference type="Pfam" id="PF02470"/>
    </source>
</evidence>
<dbReference type="NCBIfam" id="TIGR00996">
    <property type="entry name" value="Mtu_fam_mce"/>
    <property type="match status" value="1"/>
</dbReference>
<accession>A0A100XF99</accession>
<evidence type="ECO:0000313" key="4">
    <source>
        <dbReference type="EMBL" id="GAT15453.1"/>
    </source>
</evidence>
<evidence type="ECO:0000256" key="1">
    <source>
        <dbReference type="SAM" id="MobiDB-lite"/>
    </source>
</evidence>
<protein>
    <submittedName>
        <fullName evidence="4">Virulence factor Mce family protein</fullName>
    </submittedName>
</protein>
<sequence length="439" mass="45854">MRGGLWRRILAPAVAGVLAAGCSFEGLNSLSLPGTVGTGPDAHVYHVELENVGTLESNSPVLLNDVVVGAVGRMRIDGWHARVDVSVRPDVVVPANAVATVGQTSLLGSMHLALDPPAGARPEGVLPPGSTIRLDASSTYPSTEQTLASLSALINGGGLGQIGEVLGNAEAALRGRGDQVRDVLTRLNDIAGVLESQQADVVESLEQLGRLSGDLAAQQDSLTRALQAVPPALEVLIRQRPRITTALQKLGELSRTATGLIHDTHTELVTNLQNLEPVLRALADVGPELDRVLAYLPTYPLSQDIIDRGVRGDYMNLFAVIDLTVPRLKRSALLGTRFGQPRTPLIPAPGDPWHLAYTYDPLGVPVVPVPDPMADPTGSDDEPAAQPAVPDEAVAATDTGIPAYDGAILPVQPPIFSMSAAGPSAPLFAGPYPHDRGGG</sequence>
<evidence type="ECO:0000313" key="5">
    <source>
        <dbReference type="Proteomes" id="UP000069654"/>
    </source>
</evidence>
<dbReference type="InterPro" id="IPR024516">
    <property type="entry name" value="Mce_C"/>
</dbReference>
<dbReference type="STRING" id="1797.RMCT_2423"/>
<dbReference type="Proteomes" id="UP000069654">
    <property type="component" value="Unassembled WGS sequence"/>
</dbReference>
<dbReference type="InterPro" id="IPR005693">
    <property type="entry name" value="Mce"/>
</dbReference>
<dbReference type="RefSeq" id="WP_003927862.1">
    <property type="nucleotide sequence ID" value="NZ_BCTB01000017.1"/>
</dbReference>
<feature type="domain" description="Mammalian cell entry C-terminal" evidence="3">
    <location>
        <begin position="126"/>
        <end position="296"/>
    </location>
</feature>
<dbReference type="PANTHER" id="PTHR33371">
    <property type="entry name" value="INTERMEMBRANE PHOSPHOLIPID TRANSPORT SYSTEM BINDING PROTEIN MLAD-RELATED"/>
    <property type="match status" value="1"/>
</dbReference>
<name>A0A100XF99_MYCTH</name>
<dbReference type="Pfam" id="PF02470">
    <property type="entry name" value="MlaD"/>
    <property type="match status" value="1"/>
</dbReference>
<evidence type="ECO:0000259" key="3">
    <source>
        <dbReference type="Pfam" id="PF11887"/>
    </source>
</evidence>
<dbReference type="EMBL" id="BCTB01000017">
    <property type="protein sequence ID" value="GAT15453.1"/>
    <property type="molecule type" value="Genomic_DNA"/>
</dbReference>
<dbReference type="OMA" id="NIYHVEL"/>
<reference evidence="4 5" key="1">
    <citation type="journal article" date="2016" name="Genome Announc.">
        <title>Draft Genome Sequences of Five Rapidly Growing Mycobacterium Species, M. thermoresistibile, M. fortuitum subsp. acetamidolyticum, M. canariasense, M. brisbanense, and M. novocastrense.</title>
        <authorList>
            <person name="Katahira K."/>
            <person name="Ogura Y."/>
            <person name="Gotoh Y."/>
            <person name="Hayashi T."/>
        </authorList>
    </citation>
    <scope>NUCLEOTIDE SEQUENCE [LARGE SCALE GENOMIC DNA]</scope>
    <source>
        <strain evidence="4 5">JCM6362</strain>
    </source>
</reference>
<feature type="domain" description="Mce/MlaD" evidence="2">
    <location>
        <begin position="44"/>
        <end position="117"/>
    </location>
</feature>
<dbReference type="OrthoDB" id="9774928at2"/>
<proteinExistence type="predicted"/>
<comment type="caution">
    <text evidence="4">The sequence shown here is derived from an EMBL/GenBank/DDBJ whole genome shotgun (WGS) entry which is preliminary data.</text>
</comment>
<dbReference type="PANTHER" id="PTHR33371:SF15">
    <property type="entry name" value="LIPOPROTEIN LPRN"/>
    <property type="match status" value="1"/>
</dbReference>
<dbReference type="InterPro" id="IPR052336">
    <property type="entry name" value="MlaD_Phospholipid_Transporter"/>
</dbReference>
<dbReference type="GO" id="GO:0005576">
    <property type="term" value="C:extracellular region"/>
    <property type="evidence" value="ECO:0007669"/>
    <property type="project" value="TreeGrafter"/>
</dbReference>
<organism evidence="4 5">
    <name type="scientific">Mycolicibacterium thermoresistibile</name>
    <name type="common">Mycobacterium thermoresistibile</name>
    <dbReference type="NCBI Taxonomy" id="1797"/>
    <lineage>
        <taxon>Bacteria</taxon>
        <taxon>Bacillati</taxon>
        <taxon>Actinomycetota</taxon>
        <taxon>Actinomycetes</taxon>
        <taxon>Mycobacteriales</taxon>
        <taxon>Mycobacteriaceae</taxon>
        <taxon>Mycolicibacterium</taxon>
    </lineage>
</organism>
<dbReference type="PROSITE" id="PS51257">
    <property type="entry name" value="PROKAR_LIPOPROTEIN"/>
    <property type="match status" value="1"/>
</dbReference>